<dbReference type="EMBL" id="JAASQJ010000001">
    <property type="protein sequence ID" value="NIJ51883.1"/>
    <property type="molecule type" value="Genomic_DNA"/>
</dbReference>
<accession>A0ABX0UHA6</accession>
<organism evidence="2 3">
    <name type="scientific">Dyadobacter arcticus</name>
    <dbReference type="NCBI Taxonomy" id="1078754"/>
    <lineage>
        <taxon>Bacteria</taxon>
        <taxon>Pseudomonadati</taxon>
        <taxon>Bacteroidota</taxon>
        <taxon>Cytophagia</taxon>
        <taxon>Cytophagales</taxon>
        <taxon>Spirosomataceae</taxon>
        <taxon>Dyadobacter</taxon>
    </lineage>
</organism>
<dbReference type="Pfam" id="PF02661">
    <property type="entry name" value="Fic"/>
    <property type="match status" value="1"/>
</dbReference>
<evidence type="ECO:0000313" key="3">
    <source>
        <dbReference type="Proteomes" id="UP001179181"/>
    </source>
</evidence>
<dbReference type="InterPro" id="IPR036597">
    <property type="entry name" value="Fido-like_dom_sf"/>
</dbReference>
<dbReference type="PANTHER" id="PTHR13504:SF38">
    <property type="entry name" value="FIDO DOMAIN-CONTAINING PROTEIN"/>
    <property type="match status" value="1"/>
</dbReference>
<sequence length="261" mass="30694">MRKQLELLTDRYLEDYRKLINAALILPSLNLQKEFTAKDFEYYLQASSVYSSNIEGNTIDFDTWLKNKAFKIKSKPKETAEIEDLLEAYNYATVNSLTQKSFLQTHQILSKTILALKSQRGKYRKQPVGIYSDGKLEYLAVEPEFVQREMDKLFRDISLLLETDMDMSEILYYASMIHLLFEKIHPFMDGNGRAGRLLEKWFLVEKIGKNAWNFETEKYYAQHRTEYYQSIHIGFNYYALKMDRFLPFSKMLISALGISPA</sequence>
<gene>
    <name evidence="2" type="ORF">FHS68_001039</name>
</gene>
<proteinExistence type="predicted"/>
<dbReference type="InterPro" id="IPR003812">
    <property type="entry name" value="Fido"/>
</dbReference>
<feature type="domain" description="Fido" evidence="1">
    <location>
        <begin position="97"/>
        <end position="251"/>
    </location>
</feature>
<comment type="caution">
    <text evidence="2">The sequence shown here is derived from an EMBL/GenBank/DDBJ whole genome shotgun (WGS) entry which is preliminary data.</text>
</comment>
<dbReference type="InterPro" id="IPR040198">
    <property type="entry name" value="Fido_containing"/>
</dbReference>
<reference evidence="2 3" key="1">
    <citation type="submission" date="2020-03" db="EMBL/GenBank/DDBJ databases">
        <title>Genomic Encyclopedia of Type Strains, Phase IV (KMG-IV): sequencing the most valuable type-strain genomes for metagenomic binning, comparative biology and taxonomic classification.</title>
        <authorList>
            <person name="Goeker M."/>
        </authorList>
    </citation>
    <scope>NUCLEOTIDE SEQUENCE [LARGE SCALE GENOMIC DNA]</scope>
    <source>
        <strain evidence="2 3">DSM 102865</strain>
    </source>
</reference>
<dbReference type="Gene3D" id="1.10.3290.10">
    <property type="entry name" value="Fido-like domain"/>
    <property type="match status" value="1"/>
</dbReference>
<evidence type="ECO:0000259" key="1">
    <source>
        <dbReference type="PROSITE" id="PS51459"/>
    </source>
</evidence>
<dbReference type="Proteomes" id="UP001179181">
    <property type="component" value="Unassembled WGS sequence"/>
</dbReference>
<name>A0ABX0UHA6_9BACT</name>
<dbReference type="PROSITE" id="PS51459">
    <property type="entry name" value="FIDO"/>
    <property type="match status" value="1"/>
</dbReference>
<evidence type="ECO:0000313" key="2">
    <source>
        <dbReference type="EMBL" id="NIJ51883.1"/>
    </source>
</evidence>
<dbReference type="RefSeq" id="WP_167267820.1">
    <property type="nucleotide sequence ID" value="NZ_JAASQJ010000001.1"/>
</dbReference>
<protein>
    <submittedName>
        <fullName evidence="2">Fic family protein</fullName>
    </submittedName>
</protein>
<dbReference type="SUPFAM" id="SSF140931">
    <property type="entry name" value="Fic-like"/>
    <property type="match status" value="1"/>
</dbReference>
<dbReference type="PANTHER" id="PTHR13504">
    <property type="entry name" value="FIDO DOMAIN-CONTAINING PROTEIN DDB_G0283145"/>
    <property type="match status" value="1"/>
</dbReference>
<keyword evidence="3" id="KW-1185">Reference proteome</keyword>